<gene>
    <name evidence="1" type="ORF">JMJ77_007327</name>
</gene>
<accession>A0A9P7RCB6</accession>
<name>A0A9P7RCB6_9PEZI</name>
<proteinExistence type="predicted"/>
<reference evidence="1" key="1">
    <citation type="submission" date="2021-05" db="EMBL/GenBank/DDBJ databases">
        <title>Comparative genomics of three Colletotrichum scovillei strains and genetic complementation revealed genes involved fungal growth and virulence on chili pepper.</title>
        <authorList>
            <person name="Hsieh D.-K."/>
            <person name="Chuang S.-C."/>
            <person name="Chen C.-Y."/>
            <person name="Chao Y.-T."/>
            <person name="Lu M.-Y.J."/>
            <person name="Lee M.-H."/>
            <person name="Shih M.-C."/>
        </authorList>
    </citation>
    <scope>NUCLEOTIDE SEQUENCE</scope>
    <source>
        <strain evidence="1">Coll-153</strain>
    </source>
</reference>
<comment type="caution">
    <text evidence="1">The sequence shown here is derived from an EMBL/GenBank/DDBJ whole genome shotgun (WGS) entry which is preliminary data.</text>
</comment>
<feature type="non-terminal residue" evidence="1">
    <location>
        <position position="37"/>
    </location>
</feature>
<evidence type="ECO:0000313" key="2">
    <source>
        <dbReference type="Proteomes" id="UP000699042"/>
    </source>
</evidence>
<dbReference type="EMBL" id="JAESDN010000002">
    <property type="protein sequence ID" value="KAG7054855.1"/>
    <property type="molecule type" value="Genomic_DNA"/>
</dbReference>
<keyword evidence="2" id="KW-1185">Reference proteome</keyword>
<feature type="non-terminal residue" evidence="1">
    <location>
        <position position="1"/>
    </location>
</feature>
<organism evidence="1 2">
    <name type="scientific">Colletotrichum scovillei</name>
    <dbReference type="NCBI Taxonomy" id="1209932"/>
    <lineage>
        <taxon>Eukaryota</taxon>
        <taxon>Fungi</taxon>
        <taxon>Dikarya</taxon>
        <taxon>Ascomycota</taxon>
        <taxon>Pezizomycotina</taxon>
        <taxon>Sordariomycetes</taxon>
        <taxon>Hypocreomycetidae</taxon>
        <taxon>Glomerellales</taxon>
        <taxon>Glomerellaceae</taxon>
        <taxon>Colletotrichum</taxon>
        <taxon>Colletotrichum acutatum species complex</taxon>
    </lineage>
</organism>
<dbReference type="Proteomes" id="UP000699042">
    <property type="component" value="Unassembled WGS sequence"/>
</dbReference>
<evidence type="ECO:0000313" key="1">
    <source>
        <dbReference type="EMBL" id="KAG7054855.1"/>
    </source>
</evidence>
<protein>
    <submittedName>
        <fullName evidence="1">Uncharacterized protein</fullName>
    </submittedName>
</protein>
<sequence>LPDASYRVSGIGGSTENKLHRTRSLHIFRAYALGGYQ</sequence>
<dbReference type="AlphaFoldDB" id="A0A9P7RCB6"/>